<accession>A0A1K2HBR0</accession>
<keyword evidence="3" id="KW-1185">Reference proteome</keyword>
<feature type="transmembrane region" description="Helical" evidence="1">
    <location>
        <begin position="57"/>
        <end position="84"/>
    </location>
</feature>
<keyword evidence="1" id="KW-0472">Membrane</keyword>
<dbReference type="STRING" id="1121279.SAMN02745887_00955"/>
<sequence>MDYLADTNTVAPRRSRRASVFLLLAALIIASLCWLWLQLPTDFIAVDVNGEPVEGIWAVLAAGGGLLIGGLAIIASFVLLAIVLTGVSLLLVLLLGCLAGGVLLLMLPVSLPLILMAVLVFWLVRRRR</sequence>
<organism evidence="2 3">
    <name type="scientific">Chitinimonas taiwanensis DSM 18899</name>
    <dbReference type="NCBI Taxonomy" id="1121279"/>
    <lineage>
        <taxon>Bacteria</taxon>
        <taxon>Pseudomonadati</taxon>
        <taxon>Pseudomonadota</taxon>
        <taxon>Betaproteobacteria</taxon>
        <taxon>Neisseriales</taxon>
        <taxon>Chitinibacteraceae</taxon>
        <taxon>Chitinimonas</taxon>
    </lineage>
</organism>
<feature type="transmembrane region" description="Helical" evidence="1">
    <location>
        <begin position="91"/>
        <end position="124"/>
    </location>
</feature>
<reference evidence="2 3" key="1">
    <citation type="submission" date="2016-11" db="EMBL/GenBank/DDBJ databases">
        <authorList>
            <person name="Jaros S."/>
            <person name="Januszkiewicz K."/>
            <person name="Wedrychowicz H."/>
        </authorList>
    </citation>
    <scope>NUCLEOTIDE SEQUENCE [LARGE SCALE GENOMIC DNA]</scope>
    <source>
        <strain evidence="2 3">DSM 18899</strain>
    </source>
</reference>
<keyword evidence="1" id="KW-1133">Transmembrane helix</keyword>
<proteinExistence type="predicted"/>
<keyword evidence="1" id="KW-0812">Transmembrane</keyword>
<feature type="transmembrane region" description="Helical" evidence="1">
    <location>
        <begin position="20"/>
        <end position="37"/>
    </location>
</feature>
<gene>
    <name evidence="2" type="ORF">SAMN02745887_00955</name>
</gene>
<dbReference type="AlphaFoldDB" id="A0A1K2HBR0"/>
<evidence type="ECO:0000313" key="3">
    <source>
        <dbReference type="Proteomes" id="UP000186513"/>
    </source>
</evidence>
<dbReference type="RefSeq" id="WP_072427486.1">
    <property type="nucleotide sequence ID" value="NZ_FPKR01000003.1"/>
</dbReference>
<protein>
    <submittedName>
        <fullName evidence="2">Uncharacterized protein</fullName>
    </submittedName>
</protein>
<dbReference type="Proteomes" id="UP000186513">
    <property type="component" value="Unassembled WGS sequence"/>
</dbReference>
<evidence type="ECO:0000256" key="1">
    <source>
        <dbReference type="SAM" id="Phobius"/>
    </source>
</evidence>
<dbReference type="EMBL" id="FPKR01000003">
    <property type="protein sequence ID" value="SFZ73714.1"/>
    <property type="molecule type" value="Genomic_DNA"/>
</dbReference>
<evidence type="ECO:0000313" key="2">
    <source>
        <dbReference type="EMBL" id="SFZ73714.1"/>
    </source>
</evidence>
<name>A0A1K2HBR0_9NEIS</name>